<keyword evidence="2" id="KW-1185">Reference proteome</keyword>
<sequence>MAERDTKACMEDAASISDLVLIAERNLEVARRLDIIPLRRGSLTSLAAGSVYWPTSSGAHIPSDIELRVIHEASSRHDGHRQTLETLGVQEAPVHEVRSLILQKHATLGELTLTACKEHLHFLYLTHEYRRFDNELRLVCIIDQKLRLKRPRKEVVYLPGRTEFSPEQLLSQVEATDSGTLACSASFLNGALLEDPPSVTMVAHLGVATYPTWKRWLRDCLGVHEQLQLANPTGDDLSNEFAQISWSKPDIVLGLLANIWRSQHTAVSQKPELMRKIRNIQVPSGTSDLRPLWETYMPFKHLQRRCLEFMKPNEPFPFVDFGTEPSTDDLTRKWAFLYQDLGVSKNDDLGLLLDILSYIQEANPDGLSSHRCRDLARLYCEMEAACAASEEPESARDICRSFIQDIKGVAIPPIPGHGPRWVSLAQCSWDGPTSTTSKVSWRHVYEETLGCSPRELAILSKFFSHLCSLKSVE</sequence>
<dbReference type="OrthoDB" id="1262810at2759"/>
<dbReference type="STRING" id="983965.A0A2T4C1Z9"/>
<evidence type="ECO:0000313" key="2">
    <source>
        <dbReference type="Proteomes" id="UP000240760"/>
    </source>
</evidence>
<name>A0A2T4C1Z9_TRILO</name>
<gene>
    <name evidence="1" type="ORF">M440DRAFT_1334936</name>
</gene>
<protein>
    <submittedName>
        <fullName evidence="1">Uncharacterized protein</fullName>
    </submittedName>
</protein>
<evidence type="ECO:0000313" key="1">
    <source>
        <dbReference type="EMBL" id="PTB75597.1"/>
    </source>
</evidence>
<accession>A0A2T4C1Z9</accession>
<reference evidence="1 2" key="1">
    <citation type="submission" date="2016-07" db="EMBL/GenBank/DDBJ databases">
        <title>Multiple horizontal gene transfer events from other fungi enriched the ability of initially mycotrophic Trichoderma (Ascomycota) to feed on dead plant biomass.</title>
        <authorList>
            <consortium name="DOE Joint Genome Institute"/>
            <person name="Aerts A."/>
            <person name="Atanasova L."/>
            <person name="Chenthamara K."/>
            <person name="Zhang J."/>
            <person name="Grujic M."/>
            <person name="Henrissat B."/>
            <person name="Kuo A."/>
            <person name="Salamov A."/>
            <person name="Lipzen A."/>
            <person name="Labutti K."/>
            <person name="Barry K."/>
            <person name="Miao Y."/>
            <person name="Rahimi M.J."/>
            <person name="Shen Q."/>
            <person name="Grigoriev I.V."/>
            <person name="Kubicek C.P."/>
            <person name="Druzhinina I.S."/>
        </authorList>
    </citation>
    <scope>NUCLEOTIDE SEQUENCE [LARGE SCALE GENOMIC DNA]</scope>
    <source>
        <strain evidence="1 2">ATCC 18648</strain>
    </source>
</reference>
<dbReference type="AlphaFoldDB" id="A0A2T4C1Z9"/>
<proteinExistence type="predicted"/>
<dbReference type="Proteomes" id="UP000240760">
    <property type="component" value="Unassembled WGS sequence"/>
</dbReference>
<dbReference type="EMBL" id="KZ679133">
    <property type="protein sequence ID" value="PTB75597.1"/>
    <property type="molecule type" value="Genomic_DNA"/>
</dbReference>
<organism evidence="1 2">
    <name type="scientific">Trichoderma longibrachiatum ATCC 18648</name>
    <dbReference type="NCBI Taxonomy" id="983965"/>
    <lineage>
        <taxon>Eukaryota</taxon>
        <taxon>Fungi</taxon>
        <taxon>Dikarya</taxon>
        <taxon>Ascomycota</taxon>
        <taxon>Pezizomycotina</taxon>
        <taxon>Sordariomycetes</taxon>
        <taxon>Hypocreomycetidae</taxon>
        <taxon>Hypocreales</taxon>
        <taxon>Hypocreaceae</taxon>
        <taxon>Trichoderma</taxon>
    </lineage>
</organism>